<dbReference type="RefSeq" id="WP_099259903.1">
    <property type="nucleotide sequence ID" value="NZ_NIZW01000003.1"/>
</dbReference>
<gene>
    <name evidence="1" type="ORF">CEE69_06405</name>
</gene>
<comment type="caution">
    <text evidence="1">The sequence shown here is derived from an EMBL/GenBank/DDBJ whole genome shotgun (WGS) entry which is preliminary data.</text>
</comment>
<dbReference type="OrthoDB" id="284113at2"/>
<reference evidence="1 2" key="1">
    <citation type="submission" date="2017-06" db="EMBL/GenBank/DDBJ databases">
        <title>Description of Rhodopirellula bahusiensis sp. nov.</title>
        <authorList>
            <person name="Kizina J."/>
            <person name="Harder J."/>
        </authorList>
    </citation>
    <scope>NUCLEOTIDE SEQUENCE [LARGE SCALE GENOMIC DNA]</scope>
    <source>
        <strain evidence="1 2">SWK21</strain>
    </source>
</reference>
<dbReference type="AlphaFoldDB" id="A0A2G1WB59"/>
<accession>A0A2G1WB59</accession>
<dbReference type="EMBL" id="NIZW01000003">
    <property type="protein sequence ID" value="PHQ36274.1"/>
    <property type="molecule type" value="Genomic_DNA"/>
</dbReference>
<name>A0A2G1WB59_9BACT</name>
<proteinExistence type="predicted"/>
<evidence type="ECO:0000313" key="1">
    <source>
        <dbReference type="EMBL" id="PHQ36274.1"/>
    </source>
</evidence>
<organism evidence="1 2">
    <name type="scientific">Rhodopirellula bahusiensis</name>
    <dbReference type="NCBI Taxonomy" id="2014065"/>
    <lineage>
        <taxon>Bacteria</taxon>
        <taxon>Pseudomonadati</taxon>
        <taxon>Planctomycetota</taxon>
        <taxon>Planctomycetia</taxon>
        <taxon>Pirellulales</taxon>
        <taxon>Pirellulaceae</taxon>
        <taxon>Rhodopirellula</taxon>
    </lineage>
</organism>
<keyword evidence="2" id="KW-1185">Reference proteome</keyword>
<evidence type="ECO:0000313" key="2">
    <source>
        <dbReference type="Proteomes" id="UP000225740"/>
    </source>
</evidence>
<dbReference type="GeneID" id="90607848"/>
<sequence length="77" mass="8506">MIAPNRCHSAEVELWLHCAGKRHELGQVGGDIILLKRPEPVVGGEAVIETIIDGHSRRFPIGVIPDQSGKTRRIQMD</sequence>
<dbReference type="Proteomes" id="UP000225740">
    <property type="component" value="Unassembled WGS sequence"/>
</dbReference>
<protein>
    <submittedName>
        <fullName evidence="1">Uncharacterized protein</fullName>
    </submittedName>
</protein>